<name>A0A6L9SGJ5_9ACTN</name>
<dbReference type="EMBL" id="JAAGOA010000031">
    <property type="protein sequence ID" value="NEE04237.1"/>
    <property type="molecule type" value="Genomic_DNA"/>
</dbReference>
<keyword evidence="3" id="KW-1185">Reference proteome</keyword>
<proteinExistence type="predicted"/>
<keyword evidence="1" id="KW-0812">Transmembrane</keyword>
<feature type="transmembrane region" description="Helical" evidence="1">
    <location>
        <begin position="108"/>
        <end position="128"/>
    </location>
</feature>
<keyword evidence="1" id="KW-0472">Membrane</keyword>
<evidence type="ECO:0000313" key="2">
    <source>
        <dbReference type="EMBL" id="NEE04237.1"/>
    </source>
</evidence>
<evidence type="ECO:0000313" key="3">
    <source>
        <dbReference type="Proteomes" id="UP000475214"/>
    </source>
</evidence>
<dbReference type="AlphaFoldDB" id="A0A6L9SGJ5"/>
<accession>A0A6L9SGJ5</accession>
<feature type="transmembrane region" description="Helical" evidence="1">
    <location>
        <begin position="134"/>
        <end position="156"/>
    </location>
</feature>
<dbReference type="RefSeq" id="WP_163744605.1">
    <property type="nucleotide sequence ID" value="NZ_JAAGOA010000031.1"/>
</dbReference>
<gene>
    <name evidence="2" type="ORF">G1H10_29115</name>
</gene>
<comment type="caution">
    <text evidence="2">The sequence shown here is derived from an EMBL/GenBank/DDBJ whole genome shotgun (WGS) entry which is preliminary data.</text>
</comment>
<evidence type="ECO:0000256" key="1">
    <source>
        <dbReference type="SAM" id="Phobius"/>
    </source>
</evidence>
<sequence>MTRPHPLTAMREREWSEAWEEQQRIVDEKLNSQRGSWLPNVVEVRRWGALRWTSGRPGHAATSGRAVAETYVVLRPDMPQDTTERVVEVLKEPAPTLRLLGFGLQRHHVIGAVSGAAVVGVLAAVAGAALGAGIVGAVLGLLLGGVAGGIAGALGARYAVDRQRSAVLGDEDHMRVIVGRYAPKSWSRLVEAASSLEAALPAGAGKTLDDPDTQTVEAMHIAMWEAAAVLVGSSDHTGVEVLAERMEGLERAHRGAASP</sequence>
<protein>
    <submittedName>
        <fullName evidence="2">Uncharacterized protein</fullName>
    </submittedName>
</protein>
<keyword evidence="1" id="KW-1133">Transmembrane helix</keyword>
<dbReference type="Proteomes" id="UP000475214">
    <property type="component" value="Unassembled WGS sequence"/>
</dbReference>
<reference evidence="2 3" key="1">
    <citation type="submission" date="2020-02" db="EMBL/GenBank/DDBJ databases">
        <authorList>
            <person name="Li X.-J."/>
            <person name="Han X.-M."/>
        </authorList>
    </citation>
    <scope>NUCLEOTIDE SEQUENCE [LARGE SCALE GENOMIC DNA]</scope>
    <source>
        <strain evidence="2 3">CCTCC AB 2017055</strain>
    </source>
</reference>
<organism evidence="2 3">
    <name type="scientific">Phytoactinopolyspora halotolerans</name>
    <dbReference type="NCBI Taxonomy" id="1981512"/>
    <lineage>
        <taxon>Bacteria</taxon>
        <taxon>Bacillati</taxon>
        <taxon>Actinomycetota</taxon>
        <taxon>Actinomycetes</taxon>
        <taxon>Jiangellales</taxon>
        <taxon>Jiangellaceae</taxon>
        <taxon>Phytoactinopolyspora</taxon>
    </lineage>
</organism>